<evidence type="ECO:0000256" key="1">
    <source>
        <dbReference type="ARBA" id="ARBA00001946"/>
    </source>
</evidence>
<dbReference type="CDD" id="cd18876">
    <property type="entry name" value="NUDIX_Hydrolase"/>
    <property type="match status" value="1"/>
</dbReference>
<proteinExistence type="inferred from homology"/>
<dbReference type="EMBL" id="VFPA01000003">
    <property type="protein sequence ID" value="TQM09635.1"/>
    <property type="molecule type" value="Genomic_DNA"/>
</dbReference>
<dbReference type="PANTHER" id="PTHR43046">
    <property type="entry name" value="GDP-MANNOSE MANNOSYL HYDROLASE"/>
    <property type="match status" value="1"/>
</dbReference>
<dbReference type="Gene3D" id="3.90.79.10">
    <property type="entry name" value="Nucleoside Triphosphate Pyrophosphohydrolase"/>
    <property type="match status" value="1"/>
</dbReference>
<dbReference type="Proteomes" id="UP000315677">
    <property type="component" value="Unassembled WGS sequence"/>
</dbReference>
<dbReference type="PROSITE" id="PS51462">
    <property type="entry name" value="NUDIX"/>
    <property type="match status" value="1"/>
</dbReference>
<dbReference type="Pfam" id="PF00293">
    <property type="entry name" value="NUDIX"/>
    <property type="match status" value="1"/>
</dbReference>
<comment type="similarity">
    <text evidence="2 5">Belongs to the Nudix hydrolase family.</text>
</comment>
<evidence type="ECO:0000256" key="2">
    <source>
        <dbReference type="ARBA" id="ARBA00005582"/>
    </source>
</evidence>
<dbReference type="PANTHER" id="PTHR43046:SF12">
    <property type="entry name" value="GDP-MANNOSE MANNOSYL HYDROLASE"/>
    <property type="match status" value="1"/>
</dbReference>
<evidence type="ECO:0000256" key="4">
    <source>
        <dbReference type="ARBA" id="ARBA00022842"/>
    </source>
</evidence>
<dbReference type="AlphaFoldDB" id="A0A543DK63"/>
<evidence type="ECO:0000259" key="6">
    <source>
        <dbReference type="PROSITE" id="PS51462"/>
    </source>
</evidence>
<dbReference type="InterPro" id="IPR020084">
    <property type="entry name" value="NUDIX_hydrolase_CS"/>
</dbReference>
<dbReference type="SUPFAM" id="SSF55811">
    <property type="entry name" value="Nudix"/>
    <property type="match status" value="1"/>
</dbReference>
<dbReference type="InterPro" id="IPR000086">
    <property type="entry name" value="NUDIX_hydrolase_dom"/>
</dbReference>
<name>A0A543DK63_9PSEU</name>
<comment type="cofactor">
    <cofactor evidence="1">
        <name>Mg(2+)</name>
        <dbReference type="ChEBI" id="CHEBI:18420"/>
    </cofactor>
</comment>
<protein>
    <submittedName>
        <fullName evidence="7">ADP-ribose pyrophosphatase YjhB (NUDIX family)</fullName>
    </submittedName>
</protein>
<dbReference type="InterPro" id="IPR015797">
    <property type="entry name" value="NUDIX_hydrolase-like_dom_sf"/>
</dbReference>
<evidence type="ECO:0000256" key="5">
    <source>
        <dbReference type="RuleBase" id="RU003476"/>
    </source>
</evidence>
<dbReference type="PRINTS" id="PR00502">
    <property type="entry name" value="NUDIXFAMILY"/>
</dbReference>
<gene>
    <name evidence="7" type="ORF">FB558_5401</name>
</gene>
<dbReference type="InterPro" id="IPR020476">
    <property type="entry name" value="Nudix_hydrolase"/>
</dbReference>
<organism evidence="7 8">
    <name type="scientific">Pseudonocardia kunmingensis</name>
    <dbReference type="NCBI Taxonomy" id="630975"/>
    <lineage>
        <taxon>Bacteria</taxon>
        <taxon>Bacillati</taxon>
        <taxon>Actinomycetota</taxon>
        <taxon>Actinomycetes</taxon>
        <taxon>Pseudonocardiales</taxon>
        <taxon>Pseudonocardiaceae</taxon>
        <taxon>Pseudonocardia</taxon>
    </lineage>
</organism>
<dbReference type="GO" id="GO:0016787">
    <property type="term" value="F:hydrolase activity"/>
    <property type="evidence" value="ECO:0007669"/>
    <property type="project" value="UniProtKB-KW"/>
</dbReference>
<keyword evidence="8" id="KW-1185">Reference proteome</keyword>
<accession>A0A543DK63</accession>
<feature type="domain" description="Nudix hydrolase" evidence="6">
    <location>
        <begin position="24"/>
        <end position="152"/>
    </location>
</feature>
<evidence type="ECO:0000256" key="3">
    <source>
        <dbReference type="ARBA" id="ARBA00022801"/>
    </source>
</evidence>
<dbReference type="PROSITE" id="PS00893">
    <property type="entry name" value="NUDIX_BOX"/>
    <property type="match status" value="1"/>
</dbReference>
<comment type="caution">
    <text evidence="7">The sequence shown here is derived from an EMBL/GenBank/DDBJ whole genome shotgun (WGS) entry which is preliminary data.</text>
</comment>
<keyword evidence="4" id="KW-0460">Magnesium</keyword>
<sequence length="166" mass="18484">MLVRPEAHRSYGAGMGFPEAGVATPRVAAGALFVDDRGRVLLVHPTYKDTWEVPGGCVEPGESPAAACRRELREELDLDRVPQRLIAVDWAPNDRDGDKLLFLFDCGPLGADEGRIAVDGEEIDRWQWVDPDDFDDHLIPRLSRRIRSALRSIADDTVYLEHGDPP</sequence>
<evidence type="ECO:0000313" key="8">
    <source>
        <dbReference type="Proteomes" id="UP000315677"/>
    </source>
</evidence>
<evidence type="ECO:0000313" key="7">
    <source>
        <dbReference type="EMBL" id="TQM09635.1"/>
    </source>
</evidence>
<keyword evidence="3 5" id="KW-0378">Hydrolase</keyword>
<reference evidence="7 8" key="1">
    <citation type="submission" date="2019-06" db="EMBL/GenBank/DDBJ databases">
        <title>Sequencing the genomes of 1000 actinobacteria strains.</title>
        <authorList>
            <person name="Klenk H.-P."/>
        </authorList>
    </citation>
    <scope>NUCLEOTIDE SEQUENCE [LARGE SCALE GENOMIC DNA]</scope>
    <source>
        <strain evidence="7 8">DSM 45301</strain>
    </source>
</reference>